<accession>A0A1A5YM65</accession>
<name>A0A1A5YM65_9BACL</name>
<gene>
    <name evidence="1" type="ORF">A7K91_00105</name>
</gene>
<reference evidence="1 2" key="1">
    <citation type="submission" date="2016-05" db="EMBL/GenBank/DDBJ databases">
        <title>Paenibacillus oryzae. sp. nov., isolated from the rice root.</title>
        <authorList>
            <person name="Zhang J."/>
            <person name="Zhang X."/>
        </authorList>
    </citation>
    <scope>NUCLEOTIDE SEQUENCE [LARGE SCALE GENOMIC DNA]</scope>
    <source>
        <strain evidence="1 2">1DrF-4</strain>
    </source>
</reference>
<keyword evidence="2" id="KW-1185">Reference proteome</keyword>
<dbReference type="RefSeq" id="WP_068681364.1">
    <property type="nucleotide sequence ID" value="NZ_LYPA01000044.1"/>
</dbReference>
<comment type="caution">
    <text evidence="1">The sequence shown here is derived from an EMBL/GenBank/DDBJ whole genome shotgun (WGS) entry which is preliminary data.</text>
</comment>
<dbReference type="AlphaFoldDB" id="A0A1A5YM65"/>
<organism evidence="1 2">
    <name type="scientific">Paenibacillus oryzae</name>
    <dbReference type="NCBI Taxonomy" id="1844972"/>
    <lineage>
        <taxon>Bacteria</taxon>
        <taxon>Bacillati</taxon>
        <taxon>Bacillota</taxon>
        <taxon>Bacilli</taxon>
        <taxon>Bacillales</taxon>
        <taxon>Paenibacillaceae</taxon>
        <taxon>Paenibacillus</taxon>
    </lineage>
</organism>
<sequence length="119" mass="13509">MEMVEARKVISFGGLMAYKAKKRGIFNNAVDYYLDIESLSMALGMPYKNFKESLEMVAKASLVAVYVANGSRKLAIRVKDMNLVCSCFAERIDAHLLSVIKSKVKRLQEEIELERGNRR</sequence>
<proteinExistence type="predicted"/>
<evidence type="ECO:0000313" key="1">
    <source>
        <dbReference type="EMBL" id="OBR66721.1"/>
    </source>
</evidence>
<dbReference type="EMBL" id="LYPA01000044">
    <property type="protein sequence ID" value="OBR66721.1"/>
    <property type="molecule type" value="Genomic_DNA"/>
</dbReference>
<protein>
    <submittedName>
        <fullName evidence="1">Uncharacterized protein</fullName>
    </submittedName>
</protein>
<evidence type="ECO:0000313" key="2">
    <source>
        <dbReference type="Proteomes" id="UP000092024"/>
    </source>
</evidence>
<dbReference type="STRING" id="1844972.A7K91_00105"/>
<dbReference type="Proteomes" id="UP000092024">
    <property type="component" value="Unassembled WGS sequence"/>
</dbReference>